<dbReference type="EMBL" id="MLFT02000008">
    <property type="protein sequence ID" value="PHT39521.1"/>
    <property type="molecule type" value="Genomic_DNA"/>
</dbReference>
<sequence>MKSEGGFIPHAFTMKLNEIGMSRLIPRIFAFKAVQRQTAASRSISPPSIEQQCVLGGFPINAPIIPFSKLAQIPNFRTSLVQPFDGLGFEFGFWFESSLGFELEFGLELGLKFGFGLELGLWFGFGLRLGVGFGFGFEFGLGLALEFWFWFGFGLELGSGLGFGFACALVTLTRANKKRLRNKI</sequence>
<evidence type="ECO:0000313" key="3">
    <source>
        <dbReference type="Proteomes" id="UP000224567"/>
    </source>
</evidence>
<dbReference type="AlphaFoldDB" id="A0A2G2W2R7"/>
<dbReference type="STRING" id="33114.A0A2G2W2R7"/>
<evidence type="ECO:0000256" key="1">
    <source>
        <dbReference type="SAM" id="Phobius"/>
    </source>
</evidence>
<gene>
    <name evidence="2" type="ORF">CQW23_18375</name>
</gene>
<keyword evidence="1" id="KW-0472">Membrane</keyword>
<accession>A0A2G2W2R7</accession>
<comment type="caution">
    <text evidence="2">The sequence shown here is derived from an EMBL/GenBank/DDBJ whole genome shotgun (WGS) entry which is preliminary data.</text>
</comment>
<protein>
    <submittedName>
        <fullName evidence="2">Uncharacterized protein</fullName>
    </submittedName>
</protein>
<reference evidence="2 3" key="1">
    <citation type="journal article" date="2017" name="Genome Biol.">
        <title>New reference genome sequences of hot pepper reveal the massive evolution of plant disease-resistance genes by retroduplication.</title>
        <authorList>
            <person name="Kim S."/>
            <person name="Park J."/>
            <person name="Yeom S.I."/>
            <person name="Kim Y.M."/>
            <person name="Seo E."/>
            <person name="Kim K.T."/>
            <person name="Kim M.S."/>
            <person name="Lee J.M."/>
            <person name="Cheong K."/>
            <person name="Shin H.S."/>
            <person name="Kim S.B."/>
            <person name="Han K."/>
            <person name="Lee J."/>
            <person name="Park M."/>
            <person name="Lee H.A."/>
            <person name="Lee H.Y."/>
            <person name="Lee Y."/>
            <person name="Oh S."/>
            <person name="Lee J.H."/>
            <person name="Choi E."/>
            <person name="Choi E."/>
            <person name="Lee S.E."/>
            <person name="Jeon J."/>
            <person name="Kim H."/>
            <person name="Choi G."/>
            <person name="Song H."/>
            <person name="Lee J."/>
            <person name="Lee S.C."/>
            <person name="Kwon J.K."/>
            <person name="Lee H.Y."/>
            <person name="Koo N."/>
            <person name="Hong Y."/>
            <person name="Kim R.W."/>
            <person name="Kang W.H."/>
            <person name="Huh J.H."/>
            <person name="Kang B.C."/>
            <person name="Yang T.J."/>
            <person name="Lee Y.H."/>
            <person name="Bennetzen J.L."/>
            <person name="Choi D."/>
        </authorList>
    </citation>
    <scope>NUCLEOTIDE SEQUENCE [LARGE SCALE GENOMIC DNA]</scope>
    <source>
        <strain evidence="3">cv. PBC81</strain>
    </source>
</reference>
<reference evidence="3" key="2">
    <citation type="journal article" date="2017" name="J. Anim. Genet.">
        <title>Multiple reference genome sequences of hot pepper reveal the massive evolution of plant disease resistance genes by retroduplication.</title>
        <authorList>
            <person name="Kim S."/>
            <person name="Park J."/>
            <person name="Yeom S.-I."/>
            <person name="Kim Y.-M."/>
            <person name="Seo E."/>
            <person name="Kim K.-T."/>
            <person name="Kim M.-S."/>
            <person name="Lee J.M."/>
            <person name="Cheong K."/>
            <person name="Shin H.-S."/>
            <person name="Kim S.-B."/>
            <person name="Han K."/>
            <person name="Lee J."/>
            <person name="Park M."/>
            <person name="Lee H.-A."/>
            <person name="Lee H.-Y."/>
            <person name="Lee Y."/>
            <person name="Oh S."/>
            <person name="Lee J.H."/>
            <person name="Choi E."/>
            <person name="Choi E."/>
            <person name="Lee S.E."/>
            <person name="Jeon J."/>
            <person name="Kim H."/>
            <person name="Choi G."/>
            <person name="Song H."/>
            <person name="Lee J."/>
            <person name="Lee S.-C."/>
            <person name="Kwon J.-K."/>
            <person name="Lee H.-Y."/>
            <person name="Koo N."/>
            <person name="Hong Y."/>
            <person name="Kim R.W."/>
            <person name="Kang W.-H."/>
            <person name="Huh J.H."/>
            <person name="Kang B.-C."/>
            <person name="Yang T.-J."/>
            <person name="Lee Y.-H."/>
            <person name="Bennetzen J.L."/>
            <person name="Choi D."/>
        </authorList>
    </citation>
    <scope>NUCLEOTIDE SEQUENCE [LARGE SCALE GENOMIC DNA]</scope>
    <source>
        <strain evidence="3">cv. PBC81</strain>
    </source>
</reference>
<dbReference type="OrthoDB" id="985191at2759"/>
<dbReference type="Proteomes" id="UP000224567">
    <property type="component" value="Unassembled WGS sequence"/>
</dbReference>
<keyword evidence="3" id="KW-1185">Reference proteome</keyword>
<proteinExistence type="predicted"/>
<keyword evidence="1" id="KW-1133">Transmembrane helix</keyword>
<name>A0A2G2W2R7_CAPBA</name>
<evidence type="ECO:0000313" key="2">
    <source>
        <dbReference type="EMBL" id="PHT39521.1"/>
    </source>
</evidence>
<keyword evidence="1" id="KW-0812">Transmembrane</keyword>
<feature type="transmembrane region" description="Helical" evidence="1">
    <location>
        <begin position="147"/>
        <end position="172"/>
    </location>
</feature>
<feature type="transmembrane region" description="Helical" evidence="1">
    <location>
        <begin position="119"/>
        <end position="141"/>
    </location>
</feature>
<organism evidence="2 3">
    <name type="scientific">Capsicum baccatum</name>
    <name type="common">Peruvian pepper</name>
    <dbReference type="NCBI Taxonomy" id="33114"/>
    <lineage>
        <taxon>Eukaryota</taxon>
        <taxon>Viridiplantae</taxon>
        <taxon>Streptophyta</taxon>
        <taxon>Embryophyta</taxon>
        <taxon>Tracheophyta</taxon>
        <taxon>Spermatophyta</taxon>
        <taxon>Magnoliopsida</taxon>
        <taxon>eudicotyledons</taxon>
        <taxon>Gunneridae</taxon>
        <taxon>Pentapetalae</taxon>
        <taxon>asterids</taxon>
        <taxon>lamiids</taxon>
        <taxon>Solanales</taxon>
        <taxon>Solanaceae</taxon>
        <taxon>Solanoideae</taxon>
        <taxon>Capsiceae</taxon>
        <taxon>Capsicum</taxon>
    </lineage>
</organism>